<reference evidence="5" key="1">
    <citation type="submission" date="2021-06" db="EMBL/GenBank/DDBJ databases">
        <title>Parelaphostrongylus tenuis whole genome reference sequence.</title>
        <authorList>
            <person name="Garwood T.J."/>
            <person name="Larsen P.A."/>
            <person name="Fountain-Jones N.M."/>
            <person name="Garbe J.R."/>
            <person name="Macchietto M.G."/>
            <person name="Kania S.A."/>
            <person name="Gerhold R.W."/>
            <person name="Richards J.E."/>
            <person name="Wolf T.M."/>
        </authorList>
    </citation>
    <scope>NUCLEOTIDE SEQUENCE</scope>
    <source>
        <strain evidence="5">MNPRO001-30</strain>
        <tissue evidence="5">Meninges</tissue>
    </source>
</reference>
<comment type="caution">
    <text evidence="5">The sequence shown here is derived from an EMBL/GenBank/DDBJ whole genome shotgun (WGS) entry which is preliminary data.</text>
</comment>
<keyword evidence="3" id="KW-0328">Glycosyltransferase</keyword>
<dbReference type="AlphaFoldDB" id="A0AAD5R0F3"/>
<dbReference type="EC" id="2.4.1.17" evidence="2"/>
<evidence type="ECO:0000256" key="3">
    <source>
        <dbReference type="ARBA" id="ARBA00022676"/>
    </source>
</evidence>
<name>A0AAD5R0F3_PARTN</name>
<sequence>MMGNTFYTRTYDEEIRAFRSKFGPQFKDYNELISRASFVFTNSNPYLDFPRPILHKTVALGGITVPMDPKLNELSKVRQEHLSNGRKAYRFSGLGRHLKQT</sequence>
<dbReference type="SUPFAM" id="SSF53756">
    <property type="entry name" value="UDP-Glycosyltransferase/glycogen phosphorylase"/>
    <property type="match status" value="1"/>
</dbReference>
<comment type="similarity">
    <text evidence="1">Belongs to the UDP-glycosyltransferase family.</text>
</comment>
<dbReference type="InterPro" id="IPR050271">
    <property type="entry name" value="UDP-glycosyltransferase"/>
</dbReference>
<accession>A0AAD5R0F3</accession>
<keyword evidence="6" id="KW-1185">Reference proteome</keyword>
<evidence type="ECO:0000313" key="5">
    <source>
        <dbReference type="EMBL" id="KAJ1367113.1"/>
    </source>
</evidence>
<dbReference type="PANTHER" id="PTHR48043:SF23">
    <property type="entry name" value="UDP-GLUCURONOSYLTRANSFERASE"/>
    <property type="match status" value="1"/>
</dbReference>
<protein>
    <recommendedName>
        <fullName evidence="2">glucuronosyltransferase</fullName>
        <ecNumber evidence="2">2.4.1.17</ecNumber>
    </recommendedName>
</protein>
<dbReference type="GO" id="GO:0015020">
    <property type="term" value="F:glucuronosyltransferase activity"/>
    <property type="evidence" value="ECO:0007669"/>
    <property type="project" value="UniProtKB-EC"/>
</dbReference>
<organism evidence="5 6">
    <name type="scientific">Parelaphostrongylus tenuis</name>
    <name type="common">Meningeal worm</name>
    <dbReference type="NCBI Taxonomy" id="148309"/>
    <lineage>
        <taxon>Eukaryota</taxon>
        <taxon>Metazoa</taxon>
        <taxon>Ecdysozoa</taxon>
        <taxon>Nematoda</taxon>
        <taxon>Chromadorea</taxon>
        <taxon>Rhabditida</taxon>
        <taxon>Rhabditina</taxon>
        <taxon>Rhabditomorpha</taxon>
        <taxon>Strongyloidea</taxon>
        <taxon>Metastrongylidae</taxon>
        <taxon>Parelaphostrongylus</taxon>
    </lineage>
</organism>
<evidence type="ECO:0000256" key="1">
    <source>
        <dbReference type="ARBA" id="ARBA00009995"/>
    </source>
</evidence>
<dbReference type="EMBL" id="JAHQIW010005780">
    <property type="protein sequence ID" value="KAJ1367113.1"/>
    <property type="molecule type" value="Genomic_DNA"/>
</dbReference>
<evidence type="ECO:0000256" key="2">
    <source>
        <dbReference type="ARBA" id="ARBA00012544"/>
    </source>
</evidence>
<keyword evidence="4" id="KW-0808">Transferase</keyword>
<gene>
    <name evidence="5" type="ORF">KIN20_027965</name>
</gene>
<evidence type="ECO:0000313" key="6">
    <source>
        <dbReference type="Proteomes" id="UP001196413"/>
    </source>
</evidence>
<dbReference type="Proteomes" id="UP001196413">
    <property type="component" value="Unassembled WGS sequence"/>
</dbReference>
<evidence type="ECO:0000256" key="4">
    <source>
        <dbReference type="ARBA" id="ARBA00022679"/>
    </source>
</evidence>
<proteinExistence type="inferred from homology"/>
<dbReference type="PANTHER" id="PTHR48043">
    <property type="entry name" value="EG:EG0003.4 PROTEIN-RELATED"/>
    <property type="match status" value="1"/>
</dbReference>